<keyword evidence="3" id="KW-1185">Reference proteome</keyword>
<comment type="caution">
    <text evidence="2">The sequence shown here is derived from an EMBL/GenBank/DDBJ whole genome shotgun (WGS) entry which is preliminary data.</text>
</comment>
<gene>
    <name evidence="2" type="ORF">CVLEPA_LOCUS22779</name>
</gene>
<dbReference type="Proteomes" id="UP001642483">
    <property type="component" value="Unassembled WGS sequence"/>
</dbReference>
<protein>
    <submittedName>
        <fullName evidence="2">Uncharacterized protein</fullName>
    </submittedName>
</protein>
<evidence type="ECO:0000313" key="2">
    <source>
        <dbReference type="EMBL" id="CAK8690144.1"/>
    </source>
</evidence>
<feature type="region of interest" description="Disordered" evidence="1">
    <location>
        <begin position="141"/>
        <end position="165"/>
    </location>
</feature>
<name>A0ABP0GED6_CLALP</name>
<reference evidence="2 3" key="1">
    <citation type="submission" date="2024-02" db="EMBL/GenBank/DDBJ databases">
        <authorList>
            <person name="Daric V."/>
            <person name="Darras S."/>
        </authorList>
    </citation>
    <scope>NUCLEOTIDE SEQUENCE [LARGE SCALE GENOMIC DNA]</scope>
</reference>
<organism evidence="2 3">
    <name type="scientific">Clavelina lepadiformis</name>
    <name type="common">Light-bulb sea squirt</name>
    <name type="synonym">Ascidia lepadiformis</name>
    <dbReference type="NCBI Taxonomy" id="159417"/>
    <lineage>
        <taxon>Eukaryota</taxon>
        <taxon>Metazoa</taxon>
        <taxon>Chordata</taxon>
        <taxon>Tunicata</taxon>
        <taxon>Ascidiacea</taxon>
        <taxon>Aplousobranchia</taxon>
        <taxon>Clavelinidae</taxon>
        <taxon>Clavelina</taxon>
    </lineage>
</organism>
<evidence type="ECO:0000256" key="1">
    <source>
        <dbReference type="SAM" id="MobiDB-lite"/>
    </source>
</evidence>
<proteinExistence type="predicted"/>
<evidence type="ECO:0000313" key="3">
    <source>
        <dbReference type="Proteomes" id="UP001642483"/>
    </source>
</evidence>
<accession>A0ABP0GED6</accession>
<feature type="compositionally biased region" description="Polar residues" evidence="1">
    <location>
        <begin position="146"/>
        <end position="164"/>
    </location>
</feature>
<dbReference type="EMBL" id="CAWYQH010000114">
    <property type="protein sequence ID" value="CAK8690144.1"/>
    <property type="molecule type" value="Genomic_DNA"/>
</dbReference>
<sequence length="264" mass="29569">MRFKSQRKNVAAIPPIDPIFLVNVRNLYFVGFVFVCHRRGVTFVIKRRLLLDNDLAADQHVALPTLDLESGLQVADLPLTHAIVKEEFVTLSFGEITRLMNFLAEVLFRETETQDLDSIPCAISEGMLNCLSFLKTTPMGRPHRVNGSTNSDDVSSNQSISHKPTGSHAFNKVSSSCYSIPPYQLVPYPGGLGSEFPFSGVEKEFRNTVTKNNLQASQFLYLVRRIEEIMSVTLGRKSDIKDKARQQPFIMCMGVPEFPGNVVQ</sequence>